<dbReference type="InterPro" id="IPR057661">
    <property type="entry name" value="RsdA/BaiN/AoA(So)_Rossmann"/>
</dbReference>
<evidence type="ECO:0000259" key="5">
    <source>
        <dbReference type="Pfam" id="PF22780"/>
    </source>
</evidence>
<dbReference type="PANTHER" id="PTHR42887:SF2">
    <property type="entry name" value="OS12G0638800 PROTEIN"/>
    <property type="match status" value="1"/>
</dbReference>
<reference evidence="7" key="1">
    <citation type="submission" date="2015-05" db="EMBL/GenBank/DDBJ databases">
        <authorList>
            <person name="Urmite Genomes"/>
        </authorList>
    </citation>
    <scope>NUCLEOTIDE SEQUENCE [LARGE SCALE GENOMIC DNA]</scope>
    <source>
        <strain evidence="7">LF1</strain>
    </source>
</reference>
<dbReference type="AlphaFoldDB" id="A0A0U1P2K9"/>
<dbReference type="PRINTS" id="PR00411">
    <property type="entry name" value="PNDRDTASEI"/>
</dbReference>
<dbReference type="SUPFAM" id="SSF160996">
    <property type="entry name" value="HI0933 insert domain-like"/>
    <property type="match status" value="1"/>
</dbReference>
<accession>A0A0U1P2K9</accession>
<feature type="domain" description="RsdA/BaiN/AoA(So)-like Rossmann fold-like" evidence="4">
    <location>
        <begin position="11"/>
        <end position="420"/>
    </location>
</feature>
<dbReference type="Gene3D" id="2.40.30.10">
    <property type="entry name" value="Translation factors"/>
    <property type="match status" value="1"/>
</dbReference>
<sequence>MYKDGEEMKYDVIVIGGGPSGLMAAIAAGERGAKVLLIDKGDKLGKKLAISGGGRCNVTNRRPVEEIIKHIPGNGKFLYSAFSIFNNEDIIAFFEKLGIALKEEDHGRMFPVSNKAQSVVDALLGQLEKFHVTVYKNCPVKEVLYENGQAASVLLKDGSKINAKSVVIAVGGKSVPHTGSTGDGYAWAEKAGHTITELFPTEVPVTSSEAFIQKKALQGLSLRDIELSVLNPKGKPIITHRMDMIFTHFGISGPAVLRCSQFVVKALKKWNLKEVSMKIDALPDKKEEQIFQDIMKLIKNEPKKSIKNLLKGMLPERYLLFLLEENEIDHSEQGGTISNEKLRDFSKSCKQFQLKVNGTLPIDKAFVTGGGVSVKEIEPQTMASKLMNGLYFCGEILDIHGYTGGYNITSALITGRLAGTNAALFVKENSRV</sequence>
<keyword evidence="2" id="KW-0285">Flavoprotein</keyword>
<keyword evidence="3" id="KW-0274">FAD</keyword>
<gene>
    <name evidence="6" type="ORF">BN000_04484</name>
</gene>
<organism evidence="6 7">
    <name type="scientific">Neobacillus massiliamazoniensis</name>
    <dbReference type="NCBI Taxonomy" id="1499688"/>
    <lineage>
        <taxon>Bacteria</taxon>
        <taxon>Bacillati</taxon>
        <taxon>Bacillota</taxon>
        <taxon>Bacilli</taxon>
        <taxon>Bacillales</taxon>
        <taxon>Bacillaceae</taxon>
        <taxon>Neobacillus</taxon>
    </lineage>
</organism>
<keyword evidence="7" id="KW-1185">Reference proteome</keyword>
<dbReference type="PRINTS" id="PR00368">
    <property type="entry name" value="FADPNR"/>
</dbReference>
<dbReference type="InterPro" id="IPR004792">
    <property type="entry name" value="BaiN-like"/>
</dbReference>
<evidence type="ECO:0000256" key="2">
    <source>
        <dbReference type="ARBA" id="ARBA00022630"/>
    </source>
</evidence>
<evidence type="ECO:0000313" key="7">
    <source>
        <dbReference type="Proteomes" id="UP000199087"/>
    </source>
</evidence>
<dbReference type="SUPFAM" id="SSF51905">
    <property type="entry name" value="FAD/NAD(P)-binding domain"/>
    <property type="match status" value="1"/>
</dbReference>
<dbReference type="InterPro" id="IPR023166">
    <property type="entry name" value="BaiN-like_dom_sf"/>
</dbReference>
<comment type="cofactor">
    <cofactor evidence="1">
        <name>FAD</name>
        <dbReference type="ChEBI" id="CHEBI:57692"/>
    </cofactor>
</comment>
<name>A0A0U1P2K9_9BACI</name>
<dbReference type="InterPro" id="IPR055178">
    <property type="entry name" value="RsdA/BaiN/AoA(So)-like_dom"/>
</dbReference>
<dbReference type="STRING" id="1499688.BN000_04484"/>
<evidence type="ECO:0000313" key="6">
    <source>
        <dbReference type="EMBL" id="CRK84471.1"/>
    </source>
</evidence>
<dbReference type="EMBL" id="CVRB01000004">
    <property type="protein sequence ID" value="CRK84471.1"/>
    <property type="molecule type" value="Genomic_DNA"/>
</dbReference>
<dbReference type="InterPro" id="IPR036188">
    <property type="entry name" value="FAD/NAD-bd_sf"/>
</dbReference>
<protein>
    <submittedName>
        <fullName evidence="6">FAD dependent oxidoreductase</fullName>
    </submittedName>
</protein>
<dbReference type="NCBIfam" id="TIGR00275">
    <property type="entry name" value="aminoacetone oxidase family FAD-binding enzyme"/>
    <property type="match status" value="1"/>
</dbReference>
<dbReference type="Proteomes" id="UP000199087">
    <property type="component" value="Unassembled WGS sequence"/>
</dbReference>
<dbReference type="Pfam" id="PF03486">
    <property type="entry name" value="HI0933_like"/>
    <property type="match status" value="1"/>
</dbReference>
<evidence type="ECO:0000256" key="3">
    <source>
        <dbReference type="ARBA" id="ARBA00022827"/>
    </source>
</evidence>
<evidence type="ECO:0000256" key="1">
    <source>
        <dbReference type="ARBA" id="ARBA00001974"/>
    </source>
</evidence>
<dbReference type="Gene3D" id="1.10.8.260">
    <property type="entry name" value="HI0933 insert domain-like"/>
    <property type="match status" value="1"/>
</dbReference>
<dbReference type="PANTHER" id="PTHR42887">
    <property type="entry name" value="OS12G0638800 PROTEIN"/>
    <property type="match status" value="1"/>
</dbReference>
<dbReference type="Pfam" id="PF22780">
    <property type="entry name" value="HI0933_like_1st"/>
    <property type="match status" value="1"/>
</dbReference>
<evidence type="ECO:0000259" key="4">
    <source>
        <dbReference type="Pfam" id="PF03486"/>
    </source>
</evidence>
<proteinExistence type="predicted"/>
<dbReference type="Gene3D" id="3.50.50.60">
    <property type="entry name" value="FAD/NAD(P)-binding domain"/>
    <property type="match status" value="1"/>
</dbReference>
<feature type="domain" description="RsdA/BaiN/AoA(So)-like insert" evidence="5">
    <location>
        <begin position="200"/>
        <end position="367"/>
    </location>
</feature>